<evidence type="ECO:0000313" key="1">
    <source>
        <dbReference type="EMBL" id="ENN86695.1"/>
    </source>
</evidence>
<keyword evidence="2" id="KW-1185">Reference proteome</keyword>
<sequence>MRDISSIRIACNRRGLLETTPMSAATIRKMKPALRHLAGSDGHATRKPQGRVAELGNLPALVVRAREMRLVYSISCIRSN</sequence>
<dbReference type="Proteomes" id="UP000012429">
    <property type="component" value="Unassembled WGS sequence"/>
</dbReference>
<accession>N6UYF4</accession>
<dbReference type="AlphaFoldDB" id="N6UYF4"/>
<proteinExistence type="predicted"/>
<dbReference type="EMBL" id="AQHN01000065">
    <property type="protein sequence ID" value="ENN86695.1"/>
    <property type="molecule type" value="Genomic_DNA"/>
</dbReference>
<reference evidence="1 2" key="1">
    <citation type="journal article" date="2012" name="BMC Genomics">
        <title>Genomic basis of broad host range and environmental adaptability of Rhizobium tropici CIAT 899 and Rhizobium sp. PRF 81 which are used in inoculants for common bean (Phaseolus vulgaris L.).</title>
        <authorList>
            <person name="Ormeno-Orrillo E."/>
            <person name="Menna P."/>
            <person name="Almeida L.G."/>
            <person name="Ollero F.J."/>
            <person name="Nicolas M.F."/>
            <person name="Pains Rodrigues E."/>
            <person name="Shigueyoshi Nakatani A."/>
            <person name="Silva Batista J.S."/>
            <person name="Oliveira Chueire L.M."/>
            <person name="Souza R.C."/>
            <person name="Ribeiro Vasconcelos A.T."/>
            <person name="Megias M."/>
            <person name="Hungria M."/>
            <person name="Martinez-Romero E."/>
        </authorList>
    </citation>
    <scope>NUCLEOTIDE SEQUENCE [LARGE SCALE GENOMIC DNA]</scope>
    <source>
        <strain evidence="1 2">PRF 81</strain>
    </source>
</reference>
<gene>
    <name evidence="1" type="ORF">RHSP_83542</name>
</gene>
<organism evidence="1 2">
    <name type="scientific">Rhizobium freirei PRF 81</name>
    <dbReference type="NCBI Taxonomy" id="363754"/>
    <lineage>
        <taxon>Bacteria</taxon>
        <taxon>Pseudomonadati</taxon>
        <taxon>Pseudomonadota</taxon>
        <taxon>Alphaproteobacteria</taxon>
        <taxon>Hyphomicrobiales</taxon>
        <taxon>Rhizobiaceae</taxon>
        <taxon>Rhizobium/Agrobacterium group</taxon>
        <taxon>Rhizobium</taxon>
    </lineage>
</organism>
<comment type="caution">
    <text evidence="1">The sequence shown here is derived from an EMBL/GenBank/DDBJ whole genome shotgun (WGS) entry which is preliminary data.</text>
</comment>
<name>N6UYF4_9HYPH</name>
<protein>
    <submittedName>
        <fullName evidence="1">Uncharacterized protein</fullName>
    </submittedName>
</protein>
<evidence type="ECO:0000313" key="2">
    <source>
        <dbReference type="Proteomes" id="UP000012429"/>
    </source>
</evidence>